<reference evidence="1 2" key="2">
    <citation type="journal article" date="2022" name="Mol. Ecol. Resour.">
        <title>The genomes of chicory, endive, great burdock and yacon provide insights into Asteraceae paleo-polyploidization history and plant inulin production.</title>
        <authorList>
            <person name="Fan W."/>
            <person name="Wang S."/>
            <person name="Wang H."/>
            <person name="Wang A."/>
            <person name="Jiang F."/>
            <person name="Liu H."/>
            <person name="Zhao H."/>
            <person name="Xu D."/>
            <person name="Zhang Y."/>
        </authorList>
    </citation>
    <scope>NUCLEOTIDE SEQUENCE [LARGE SCALE GENOMIC DNA]</scope>
    <source>
        <strain evidence="2">cv. Niubang</strain>
    </source>
</reference>
<accession>A0ACB9B2V8</accession>
<evidence type="ECO:0000313" key="1">
    <source>
        <dbReference type="EMBL" id="KAI3716265.1"/>
    </source>
</evidence>
<organism evidence="1 2">
    <name type="scientific">Arctium lappa</name>
    <name type="common">Greater burdock</name>
    <name type="synonym">Lappa major</name>
    <dbReference type="NCBI Taxonomy" id="4217"/>
    <lineage>
        <taxon>Eukaryota</taxon>
        <taxon>Viridiplantae</taxon>
        <taxon>Streptophyta</taxon>
        <taxon>Embryophyta</taxon>
        <taxon>Tracheophyta</taxon>
        <taxon>Spermatophyta</taxon>
        <taxon>Magnoliopsida</taxon>
        <taxon>eudicotyledons</taxon>
        <taxon>Gunneridae</taxon>
        <taxon>Pentapetalae</taxon>
        <taxon>asterids</taxon>
        <taxon>campanulids</taxon>
        <taxon>Asterales</taxon>
        <taxon>Asteraceae</taxon>
        <taxon>Carduoideae</taxon>
        <taxon>Cardueae</taxon>
        <taxon>Arctiinae</taxon>
        <taxon>Arctium</taxon>
    </lineage>
</organism>
<evidence type="ECO:0000313" key="2">
    <source>
        <dbReference type="Proteomes" id="UP001055879"/>
    </source>
</evidence>
<reference evidence="2" key="1">
    <citation type="journal article" date="2022" name="Mol. Ecol. Resour.">
        <title>The genomes of chicory, endive, great burdock and yacon provide insights into Asteraceae palaeo-polyploidization history and plant inulin production.</title>
        <authorList>
            <person name="Fan W."/>
            <person name="Wang S."/>
            <person name="Wang H."/>
            <person name="Wang A."/>
            <person name="Jiang F."/>
            <person name="Liu H."/>
            <person name="Zhao H."/>
            <person name="Xu D."/>
            <person name="Zhang Y."/>
        </authorList>
    </citation>
    <scope>NUCLEOTIDE SEQUENCE [LARGE SCALE GENOMIC DNA]</scope>
    <source>
        <strain evidence="2">cv. Niubang</strain>
    </source>
</reference>
<dbReference type="EMBL" id="CM042053">
    <property type="protein sequence ID" value="KAI3716265.1"/>
    <property type="molecule type" value="Genomic_DNA"/>
</dbReference>
<gene>
    <name evidence="1" type="ORF">L6452_23483</name>
</gene>
<sequence>MFGVCKLKLVLAFLVHIVLMIFLAQAFKMKKPNVIFALCEYGLCAELVHGRFYTHWMIHCLFEPHLFFSSSCKFSSKSALQQSHRNI</sequence>
<proteinExistence type="predicted"/>
<dbReference type="Proteomes" id="UP001055879">
    <property type="component" value="Linkage Group LG07"/>
</dbReference>
<keyword evidence="2" id="KW-1185">Reference proteome</keyword>
<name>A0ACB9B2V8_ARCLA</name>
<comment type="caution">
    <text evidence="1">The sequence shown here is derived from an EMBL/GenBank/DDBJ whole genome shotgun (WGS) entry which is preliminary data.</text>
</comment>
<protein>
    <submittedName>
        <fullName evidence="1">Uncharacterized protein</fullName>
    </submittedName>
</protein>